<evidence type="ECO:0000313" key="2">
    <source>
        <dbReference type="Proteomes" id="UP000663879"/>
    </source>
</evidence>
<dbReference type="AlphaFoldDB" id="A0A813WTD9"/>
<protein>
    <recommendedName>
        <fullName evidence="3">Reverse transcriptase domain-containing protein</fullName>
    </recommendedName>
</protein>
<dbReference type="Proteomes" id="UP000663879">
    <property type="component" value="Unassembled WGS sequence"/>
</dbReference>
<sequence>DFTVNHRKHAFYGLNLSIIAYCDDIISPSWGQLVSLLKKCFRYSKEWKIDFNPKKSVCLSMTNSGKIINPSISIDETHMSNVQGFEYLGLPIENNKFIMEFIQ</sequence>
<accession>A0A813WTD9</accession>
<dbReference type="EMBL" id="CAJNOC010001404">
    <property type="protein sequence ID" value="CAF0861872.1"/>
    <property type="molecule type" value="Genomic_DNA"/>
</dbReference>
<feature type="non-terminal residue" evidence="1">
    <location>
        <position position="1"/>
    </location>
</feature>
<comment type="caution">
    <text evidence="1">The sequence shown here is derived from an EMBL/GenBank/DDBJ whole genome shotgun (WGS) entry which is preliminary data.</text>
</comment>
<dbReference type="OrthoDB" id="7698720at2759"/>
<gene>
    <name evidence="1" type="ORF">OXX778_LOCUS9484</name>
</gene>
<proteinExistence type="predicted"/>
<name>A0A813WTD9_9BILA</name>
<reference evidence="1" key="1">
    <citation type="submission" date="2021-02" db="EMBL/GenBank/DDBJ databases">
        <authorList>
            <person name="Nowell W R."/>
        </authorList>
    </citation>
    <scope>NUCLEOTIDE SEQUENCE</scope>
    <source>
        <strain evidence="1">Ploen Becks lab</strain>
    </source>
</reference>
<organism evidence="1 2">
    <name type="scientific">Brachionus calyciflorus</name>
    <dbReference type="NCBI Taxonomy" id="104777"/>
    <lineage>
        <taxon>Eukaryota</taxon>
        <taxon>Metazoa</taxon>
        <taxon>Spiralia</taxon>
        <taxon>Gnathifera</taxon>
        <taxon>Rotifera</taxon>
        <taxon>Eurotatoria</taxon>
        <taxon>Monogononta</taxon>
        <taxon>Pseudotrocha</taxon>
        <taxon>Ploima</taxon>
        <taxon>Brachionidae</taxon>
        <taxon>Brachionus</taxon>
    </lineage>
</organism>
<evidence type="ECO:0000313" key="1">
    <source>
        <dbReference type="EMBL" id="CAF0861872.1"/>
    </source>
</evidence>
<keyword evidence="2" id="KW-1185">Reference proteome</keyword>
<evidence type="ECO:0008006" key="3">
    <source>
        <dbReference type="Google" id="ProtNLM"/>
    </source>
</evidence>